<evidence type="ECO:0000256" key="1">
    <source>
        <dbReference type="SAM" id="Phobius"/>
    </source>
</evidence>
<protein>
    <submittedName>
        <fullName evidence="2">Uncharacterized protein</fullName>
    </submittedName>
</protein>
<comment type="caution">
    <text evidence="2">The sequence shown here is derived from an EMBL/GenBank/DDBJ whole genome shotgun (WGS) entry which is preliminary data.</text>
</comment>
<feature type="transmembrane region" description="Helical" evidence="1">
    <location>
        <begin position="48"/>
        <end position="68"/>
    </location>
</feature>
<reference evidence="2" key="1">
    <citation type="journal article" date="2023" name="Mol. Phylogenet. Evol.">
        <title>Genome-scale phylogeny and comparative genomics of the fungal order Sordariales.</title>
        <authorList>
            <person name="Hensen N."/>
            <person name="Bonometti L."/>
            <person name="Westerberg I."/>
            <person name="Brannstrom I.O."/>
            <person name="Guillou S."/>
            <person name="Cros-Aarteil S."/>
            <person name="Calhoun S."/>
            <person name="Haridas S."/>
            <person name="Kuo A."/>
            <person name="Mondo S."/>
            <person name="Pangilinan J."/>
            <person name="Riley R."/>
            <person name="LaButti K."/>
            <person name="Andreopoulos B."/>
            <person name="Lipzen A."/>
            <person name="Chen C."/>
            <person name="Yan M."/>
            <person name="Daum C."/>
            <person name="Ng V."/>
            <person name="Clum A."/>
            <person name="Steindorff A."/>
            <person name="Ohm R.A."/>
            <person name="Martin F."/>
            <person name="Silar P."/>
            <person name="Natvig D.O."/>
            <person name="Lalanne C."/>
            <person name="Gautier V."/>
            <person name="Ament-Velasquez S.L."/>
            <person name="Kruys A."/>
            <person name="Hutchinson M.I."/>
            <person name="Powell A.J."/>
            <person name="Barry K."/>
            <person name="Miller A.N."/>
            <person name="Grigoriev I.V."/>
            <person name="Debuchy R."/>
            <person name="Gladieux P."/>
            <person name="Hiltunen Thoren M."/>
            <person name="Johannesson H."/>
        </authorList>
    </citation>
    <scope>NUCLEOTIDE SEQUENCE</scope>
    <source>
        <strain evidence="2">FGSC 1904</strain>
    </source>
</reference>
<keyword evidence="1" id="KW-0472">Membrane</keyword>
<sequence length="168" mass="18983">MADFYGINQAFGEISRRLAAMNRTSMMTLHIMRRISGRAKERPNWNKLHTASFLIATVLAISQILIILRSSGNPPPPETLQQPEYNTMAATSHAKVDYARTAQQQRRNTHGRPLNQRLSNGNYPCEISIEGRIPPITHLFCNMFGLHPHEVALAYNAVAAWFRGVGWE</sequence>
<proteinExistence type="predicted"/>
<keyword evidence="1" id="KW-1133">Transmembrane helix</keyword>
<evidence type="ECO:0000313" key="2">
    <source>
        <dbReference type="EMBL" id="KAK3395516.1"/>
    </source>
</evidence>
<reference evidence="2" key="2">
    <citation type="submission" date="2023-07" db="EMBL/GenBank/DDBJ databases">
        <authorList>
            <consortium name="Lawrence Berkeley National Laboratory"/>
            <person name="Haridas S."/>
            <person name="Hensen N."/>
            <person name="Bonometti L."/>
            <person name="Westerberg I."/>
            <person name="Brannstrom I.O."/>
            <person name="Guillou S."/>
            <person name="Cros-Aarteil S."/>
            <person name="Calhoun S."/>
            <person name="Kuo A."/>
            <person name="Mondo S."/>
            <person name="Pangilinan J."/>
            <person name="Riley R."/>
            <person name="LaButti K."/>
            <person name="Andreopoulos B."/>
            <person name="Lipzen A."/>
            <person name="Chen C."/>
            <person name="Yanf M."/>
            <person name="Daum C."/>
            <person name="Ng V."/>
            <person name="Clum A."/>
            <person name="Steindorff A."/>
            <person name="Ohm R."/>
            <person name="Martin F."/>
            <person name="Silar P."/>
            <person name="Natvig D."/>
            <person name="Lalanne C."/>
            <person name="Gautier V."/>
            <person name="Ament-velasquez S.L."/>
            <person name="Kruys A."/>
            <person name="Hutchinson M.I."/>
            <person name="Powell A.J."/>
            <person name="Barry K."/>
            <person name="Miller A.N."/>
            <person name="Grigoriev I.V."/>
            <person name="Debuchy R."/>
            <person name="Gladieux P."/>
            <person name="Thoren M.H."/>
            <person name="Johannesson H."/>
        </authorList>
    </citation>
    <scope>NUCLEOTIDE SEQUENCE</scope>
    <source>
        <strain evidence="2">FGSC 1904</strain>
    </source>
</reference>
<dbReference type="Proteomes" id="UP001281003">
    <property type="component" value="Unassembled WGS sequence"/>
</dbReference>
<gene>
    <name evidence="2" type="ORF">B0T20DRAFT_471668</name>
</gene>
<keyword evidence="3" id="KW-1185">Reference proteome</keyword>
<dbReference type="EMBL" id="JAUTDP010000010">
    <property type="protein sequence ID" value="KAK3395516.1"/>
    <property type="molecule type" value="Genomic_DNA"/>
</dbReference>
<evidence type="ECO:0000313" key="3">
    <source>
        <dbReference type="Proteomes" id="UP001281003"/>
    </source>
</evidence>
<keyword evidence="1" id="KW-0812">Transmembrane</keyword>
<accession>A0AAE0P8V0</accession>
<organism evidence="2 3">
    <name type="scientific">Sordaria brevicollis</name>
    <dbReference type="NCBI Taxonomy" id="83679"/>
    <lineage>
        <taxon>Eukaryota</taxon>
        <taxon>Fungi</taxon>
        <taxon>Dikarya</taxon>
        <taxon>Ascomycota</taxon>
        <taxon>Pezizomycotina</taxon>
        <taxon>Sordariomycetes</taxon>
        <taxon>Sordariomycetidae</taxon>
        <taxon>Sordariales</taxon>
        <taxon>Sordariaceae</taxon>
        <taxon>Sordaria</taxon>
    </lineage>
</organism>
<dbReference type="AlphaFoldDB" id="A0AAE0P8V0"/>
<name>A0AAE0P8V0_SORBR</name>